<evidence type="ECO:0000313" key="9">
    <source>
        <dbReference type="EMBL" id="TWD75322.1"/>
    </source>
</evidence>
<feature type="compositionally biased region" description="Polar residues" evidence="8">
    <location>
        <begin position="51"/>
        <end position="62"/>
    </location>
</feature>
<dbReference type="SUPFAM" id="SSF54786">
    <property type="entry name" value="YcfA/nrd intein domain"/>
    <property type="match status" value="1"/>
</dbReference>
<organism evidence="9 10">
    <name type="scientific">Kribbella amoyensis</name>
    <dbReference type="NCBI Taxonomy" id="996641"/>
    <lineage>
        <taxon>Bacteria</taxon>
        <taxon>Bacillati</taxon>
        <taxon>Actinomycetota</taxon>
        <taxon>Actinomycetes</taxon>
        <taxon>Propionibacteriales</taxon>
        <taxon>Kribbellaceae</taxon>
        <taxon>Kribbella</taxon>
    </lineage>
</organism>
<gene>
    <name evidence="9" type="ORF">FB561_6760</name>
</gene>
<comment type="similarity">
    <text evidence="1">Belongs to the HicA mRNA interferase family.</text>
</comment>
<keyword evidence="4" id="KW-0255">Endonuclease</keyword>
<sequence>MTPPKKRKDAEKELKDAGFSKLKDRGKGSHEVWQDEKGTSVTVPNHGKEINGNTWKSIQRQSGMGKGADDQLVLGSGNEQEVDHAMRLASDGIPRAGSGQGRGGSGEQSRQHGGPSSRGQGQGLGG</sequence>
<name>A0A561B9D7_9ACTN</name>
<accession>A0A561B9D7</accession>
<dbReference type="InterPro" id="IPR012933">
    <property type="entry name" value="HicA_mRNA_interferase"/>
</dbReference>
<reference evidence="9 10" key="1">
    <citation type="submission" date="2019-06" db="EMBL/GenBank/DDBJ databases">
        <title>Sequencing the genomes of 1000 actinobacteria strains.</title>
        <authorList>
            <person name="Klenk H.-P."/>
        </authorList>
    </citation>
    <scope>NUCLEOTIDE SEQUENCE [LARGE SCALE GENOMIC DNA]</scope>
    <source>
        <strain evidence="9 10">DSM 24683</strain>
    </source>
</reference>
<evidence type="ECO:0000256" key="2">
    <source>
        <dbReference type="ARBA" id="ARBA00022649"/>
    </source>
</evidence>
<evidence type="ECO:0000256" key="6">
    <source>
        <dbReference type="ARBA" id="ARBA00022884"/>
    </source>
</evidence>
<evidence type="ECO:0000256" key="7">
    <source>
        <dbReference type="ARBA" id="ARBA00023016"/>
    </source>
</evidence>
<dbReference type="RefSeq" id="WP_145814035.1">
    <property type="nucleotide sequence ID" value="NZ_VIVK01000002.1"/>
</dbReference>
<dbReference type="GO" id="GO:0003729">
    <property type="term" value="F:mRNA binding"/>
    <property type="evidence" value="ECO:0007669"/>
    <property type="project" value="InterPro"/>
</dbReference>
<keyword evidence="6" id="KW-0694">RNA-binding</keyword>
<dbReference type="Proteomes" id="UP000318380">
    <property type="component" value="Unassembled WGS sequence"/>
</dbReference>
<dbReference type="InterPro" id="IPR038570">
    <property type="entry name" value="HicA_sf"/>
</dbReference>
<dbReference type="AlphaFoldDB" id="A0A561B9D7"/>
<evidence type="ECO:0000313" key="10">
    <source>
        <dbReference type="Proteomes" id="UP000318380"/>
    </source>
</evidence>
<keyword evidence="3" id="KW-0540">Nuclease</keyword>
<keyword evidence="2" id="KW-1277">Toxin-antitoxin system</keyword>
<feature type="compositionally biased region" description="Basic and acidic residues" evidence="8">
    <location>
        <begin position="8"/>
        <end position="38"/>
    </location>
</feature>
<dbReference type="GO" id="GO:0016787">
    <property type="term" value="F:hydrolase activity"/>
    <property type="evidence" value="ECO:0007669"/>
    <property type="project" value="UniProtKB-KW"/>
</dbReference>
<evidence type="ECO:0000256" key="5">
    <source>
        <dbReference type="ARBA" id="ARBA00022801"/>
    </source>
</evidence>
<dbReference type="EMBL" id="VIVK01000002">
    <property type="protein sequence ID" value="TWD75322.1"/>
    <property type="molecule type" value="Genomic_DNA"/>
</dbReference>
<dbReference type="Gene3D" id="3.30.920.30">
    <property type="entry name" value="Hypothetical protein"/>
    <property type="match status" value="1"/>
</dbReference>
<evidence type="ECO:0000256" key="3">
    <source>
        <dbReference type="ARBA" id="ARBA00022722"/>
    </source>
</evidence>
<dbReference type="Pfam" id="PF07927">
    <property type="entry name" value="HicA_toxin"/>
    <property type="match status" value="1"/>
</dbReference>
<feature type="region of interest" description="Disordered" evidence="8">
    <location>
        <begin position="1"/>
        <end position="126"/>
    </location>
</feature>
<keyword evidence="10" id="KW-1185">Reference proteome</keyword>
<evidence type="ECO:0000256" key="8">
    <source>
        <dbReference type="SAM" id="MobiDB-lite"/>
    </source>
</evidence>
<keyword evidence="5" id="KW-0378">Hydrolase</keyword>
<dbReference type="OrthoDB" id="3830873at2"/>
<protein>
    <submittedName>
        <fullName evidence="9">Putative RNA binding protein YcfA (HicA-like mRNA interferase family)</fullName>
    </submittedName>
</protein>
<comment type="caution">
    <text evidence="9">The sequence shown here is derived from an EMBL/GenBank/DDBJ whole genome shotgun (WGS) entry which is preliminary data.</text>
</comment>
<dbReference type="GO" id="GO:0004519">
    <property type="term" value="F:endonuclease activity"/>
    <property type="evidence" value="ECO:0007669"/>
    <property type="project" value="UniProtKB-KW"/>
</dbReference>
<proteinExistence type="inferred from homology"/>
<evidence type="ECO:0000256" key="4">
    <source>
        <dbReference type="ARBA" id="ARBA00022759"/>
    </source>
</evidence>
<evidence type="ECO:0000256" key="1">
    <source>
        <dbReference type="ARBA" id="ARBA00006620"/>
    </source>
</evidence>
<keyword evidence="7" id="KW-0346">Stress response</keyword>